<keyword evidence="2" id="KW-1185">Reference proteome</keyword>
<organism evidence="1 2">
    <name type="scientific">Xylanibacter rodentium</name>
    <dbReference type="NCBI Taxonomy" id="2736289"/>
    <lineage>
        <taxon>Bacteria</taxon>
        <taxon>Pseudomonadati</taxon>
        <taxon>Bacteroidota</taxon>
        <taxon>Bacteroidia</taxon>
        <taxon>Bacteroidales</taxon>
        <taxon>Prevotellaceae</taxon>
        <taxon>Xylanibacter</taxon>
    </lineage>
</organism>
<gene>
    <name evidence="1" type="ORF">HPS55_04355</name>
</gene>
<reference evidence="1 2" key="1">
    <citation type="submission" date="2020-05" db="EMBL/GenBank/DDBJ databases">
        <title>Distinct polysaccharide utilization as determinants for interspecies competition between intestinal Prevotella spp.</title>
        <authorList>
            <person name="Galvez E.J.C."/>
            <person name="Iljazovic A."/>
            <person name="Strowig T."/>
        </authorList>
    </citation>
    <scope>NUCLEOTIDE SEQUENCE [LARGE SCALE GENOMIC DNA]</scope>
    <source>
        <strain evidence="1 2">PROD</strain>
    </source>
</reference>
<evidence type="ECO:0000313" key="2">
    <source>
        <dbReference type="Proteomes" id="UP001193734"/>
    </source>
</evidence>
<accession>A0ABX2AS62</accession>
<name>A0ABX2AS62_9BACT</name>
<proteinExistence type="predicted"/>
<protein>
    <submittedName>
        <fullName evidence="1">Uncharacterized protein</fullName>
    </submittedName>
</protein>
<dbReference type="EMBL" id="JABKKE010000005">
    <property type="protein sequence ID" value="NPE13567.1"/>
    <property type="molecule type" value="Genomic_DNA"/>
</dbReference>
<comment type="caution">
    <text evidence="1">The sequence shown here is derived from an EMBL/GenBank/DDBJ whole genome shotgun (WGS) entry which is preliminary data.</text>
</comment>
<dbReference type="Proteomes" id="UP001193734">
    <property type="component" value="Unassembled WGS sequence"/>
</dbReference>
<sequence>MKRIAFFAGMTLAVITATGQNSYIVKTKGAKKTITAKTGTETKEDSKEKKARDFVDDNFRYHSMCDWNEGMKFMVLPEKYDLIVNTFCNAATGKEVSSGRLRYKIMIYKGHSEGLDGRARVDFICQDDSTAYYYEVPNGSFEDYCYGKLGVPTLAYLGDVDIARTKLMGVKLYTKTTLYRVDTQMDGDGYEEITVPKNEEVTVKAIGVGTRSFPVKIIVEDKNGKQFYQNVAMSKTNSGMRDDEFIMDNTKFTFKGSFELIDANVAATGEYAQYIGKQVHTRYATDMENTDGEQVRIARLSSFTIVRIQPQSNTNYVKMTLKSLSSGNEYTKQVTFVNDNVTGDIDGYKEDYYNYLFNAGTANLSKIPAERRKKIQMGKVEKGFTKQEVRLAKGEPYRTASASNGRTDWIYESGLIVKFSKEGKVMAVEKH</sequence>
<dbReference type="GeneID" id="82156992"/>
<evidence type="ECO:0000313" key="1">
    <source>
        <dbReference type="EMBL" id="NPE13567.1"/>
    </source>
</evidence>
<dbReference type="RefSeq" id="WP_172176129.1">
    <property type="nucleotide sequence ID" value="NZ_CASGIA010000004.1"/>
</dbReference>